<organism evidence="3 4">
    <name type="scientific">Zonotrichia albicollis</name>
    <name type="common">White-throated sparrow</name>
    <name type="synonym">Fringilla albicollis</name>
    <dbReference type="NCBI Taxonomy" id="44394"/>
    <lineage>
        <taxon>Eukaryota</taxon>
        <taxon>Metazoa</taxon>
        <taxon>Chordata</taxon>
        <taxon>Craniata</taxon>
        <taxon>Vertebrata</taxon>
        <taxon>Euteleostomi</taxon>
        <taxon>Archelosauria</taxon>
        <taxon>Archosauria</taxon>
        <taxon>Dinosauria</taxon>
        <taxon>Saurischia</taxon>
        <taxon>Theropoda</taxon>
        <taxon>Coelurosauria</taxon>
        <taxon>Aves</taxon>
        <taxon>Neognathae</taxon>
        <taxon>Neoaves</taxon>
        <taxon>Telluraves</taxon>
        <taxon>Australaves</taxon>
        <taxon>Passeriformes</taxon>
        <taxon>Passerellidae</taxon>
        <taxon>Zonotrichia</taxon>
    </lineage>
</organism>
<keyword evidence="4" id="KW-1185">Reference proteome</keyword>
<proteinExistence type="predicted"/>
<dbReference type="Ensembl" id="ENSZALT00000006519.1">
    <property type="protein sequence ID" value="ENSZALP00000004305.1"/>
    <property type="gene ID" value="ENSZALG00000003780.1"/>
</dbReference>
<dbReference type="PANTHER" id="PTHR46019:SF4">
    <property type="entry name" value="BPI FOLD-CONTAINING FAMILY B MEMBER 4"/>
    <property type="match status" value="1"/>
</dbReference>
<evidence type="ECO:0000313" key="4">
    <source>
        <dbReference type="Proteomes" id="UP000694413"/>
    </source>
</evidence>
<evidence type="ECO:0000259" key="2">
    <source>
        <dbReference type="SMART" id="SM00329"/>
    </source>
</evidence>
<dbReference type="InterPro" id="IPR017943">
    <property type="entry name" value="Bactericidal_perm-incr_a/b_dom"/>
</dbReference>
<dbReference type="Proteomes" id="UP000694413">
    <property type="component" value="Unassembled WGS sequence"/>
</dbReference>
<dbReference type="AlphaFoldDB" id="A0A8D2M998"/>
<sequence length="451" mass="48364">MLLWVPSPSSSFSPHPAGACVAMLRTLSVLLSLLVPAHSTRSPDCGGILTPSGLRYRGPGHLICPVSAGAARLEPAQAPGLKAPAGARVAWGECGQSTPQLQPSPLLPSSSTKEMRLSILADLHVDMNPEGNLEMVTSDCKPTLEEEQSTEETDRSAPQLSSLLGLGKGVKEETEICLEVSKLLLFPNERLMSLAAPFPITPNCQVQYLPLAAPMYSEQGIIISLQTTFQVAGAAIPLPVSPVPFSMPEPARSSPSHLILAFSEHFYTSLFSALEESGALNVSLLSSLTTATLAERITQMGSLFQEDLPVVLQAVTRSSPHVVLEEDKAIVQLFLTAQIGAGPSPFQSFLSVNVDVTARLQITPGDTSHSQQGKESQTGLGRAALLEELFLPTLREEVPAQINKVLRQGVFLPHIASFTYTDVNITIHKVTNKTFKLLPAVLDLKEAWEQC</sequence>
<dbReference type="GO" id="GO:0008289">
    <property type="term" value="F:lipid binding"/>
    <property type="evidence" value="ECO:0007669"/>
    <property type="project" value="InterPro"/>
</dbReference>
<evidence type="ECO:0000313" key="3">
    <source>
        <dbReference type="Ensembl" id="ENSZALP00000004305.1"/>
    </source>
</evidence>
<feature type="signal peptide" evidence="1">
    <location>
        <begin position="1"/>
        <end position="39"/>
    </location>
</feature>
<evidence type="ECO:0000256" key="1">
    <source>
        <dbReference type="SAM" id="SignalP"/>
    </source>
</evidence>
<name>A0A8D2M998_ZONAL</name>
<protein>
    <recommendedName>
        <fullName evidence="2">Lipid-binding serum glycoprotein C-terminal domain-containing protein</fullName>
    </recommendedName>
</protein>
<accession>A0A8D2M998</accession>
<reference evidence="3" key="2">
    <citation type="submission" date="2025-09" db="UniProtKB">
        <authorList>
            <consortium name="Ensembl"/>
        </authorList>
    </citation>
    <scope>IDENTIFICATION</scope>
</reference>
<dbReference type="SUPFAM" id="SSF55394">
    <property type="entry name" value="Bactericidal permeability-increasing protein, BPI"/>
    <property type="match status" value="1"/>
</dbReference>
<reference evidence="3" key="1">
    <citation type="submission" date="2025-08" db="UniProtKB">
        <authorList>
            <consortium name="Ensembl"/>
        </authorList>
    </citation>
    <scope>IDENTIFICATION</scope>
</reference>
<dbReference type="InterPro" id="IPR001124">
    <property type="entry name" value="Lipid-bd_serum_glycop_C"/>
</dbReference>
<dbReference type="Gene3D" id="3.15.20.10">
    <property type="entry name" value="Bactericidal permeability-increasing protein, domain 2"/>
    <property type="match status" value="1"/>
</dbReference>
<keyword evidence="1" id="KW-0732">Signal</keyword>
<feature type="domain" description="Lipid-binding serum glycoprotein C-terminal" evidence="2">
    <location>
        <begin position="252"/>
        <end position="440"/>
    </location>
</feature>
<feature type="chain" id="PRO_5034597607" description="Lipid-binding serum glycoprotein C-terminal domain-containing protein" evidence="1">
    <location>
        <begin position="40"/>
        <end position="451"/>
    </location>
</feature>
<dbReference type="PANTHER" id="PTHR46019">
    <property type="entry name" value="BPI FOLD-CONTAINING FAMILY B MEMBER 4-RELATED"/>
    <property type="match status" value="1"/>
</dbReference>
<dbReference type="InterPro" id="IPR051660">
    <property type="entry name" value="BPI_fold-BPI/LBP"/>
</dbReference>
<dbReference type="SMART" id="SM00329">
    <property type="entry name" value="BPI2"/>
    <property type="match status" value="1"/>
</dbReference>